<dbReference type="EMBL" id="VSIY01000015">
    <property type="protein sequence ID" value="TYB77903.1"/>
    <property type="molecule type" value="Genomic_DNA"/>
</dbReference>
<dbReference type="Proteomes" id="UP000322080">
    <property type="component" value="Unassembled WGS sequence"/>
</dbReference>
<dbReference type="Gene3D" id="1.10.3700.10">
    <property type="entry name" value="AGR C 984p-like"/>
    <property type="match status" value="1"/>
</dbReference>
<dbReference type="AlphaFoldDB" id="A0A5D0R8Y5"/>
<accession>A0A5D0R8Y5</accession>
<dbReference type="InterPro" id="IPR023157">
    <property type="entry name" value="AGR-C-984p-like_sf"/>
</dbReference>
<protein>
    <submittedName>
        <fullName evidence="1">DUF1217 domain-containing protein</fullName>
    </submittedName>
</protein>
<reference evidence="1 2" key="1">
    <citation type="submission" date="2019-08" db="EMBL/GenBank/DDBJ databases">
        <title>Identification of a novel species of the genus Boseongicola.</title>
        <authorList>
            <person name="Zhang X.-Q."/>
        </authorList>
    </citation>
    <scope>NUCLEOTIDE SEQUENCE [LARGE SCALE GENOMIC DNA]</scope>
    <source>
        <strain evidence="1 2">HY14</strain>
    </source>
</reference>
<dbReference type="SUPFAM" id="SSF158837">
    <property type="entry name" value="AGR C 984p-like"/>
    <property type="match status" value="1"/>
</dbReference>
<dbReference type="Pfam" id="PF06748">
    <property type="entry name" value="DUF1217"/>
    <property type="match status" value="1"/>
</dbReference>
<comment type="caution">
    <text evidence="1">The sequence shown here is derived from an EMBL/GenBank/DDBJ whole genome shotgun (WGS) entry which is preliminary data.</text>
</comment>
<gene>
    <name evidence="1" type="ORF">FVF75_16830</name>
</gene>
<sequence length="263" mass="28438">MGFQPIVPFGGMAGWAFLQRTRAAQAAAHEATPAISRDTAYFAEKIGSIDSAADLVGDYRLLKVALGAFGLDDDLPNKAFIRQVLEGGSIAPDSLANRMVDKRYLAMTKAFGFDLGTPRTRLSDFADEILSSYRGRQFEIAVGEQNPDMRLAMSLPRDLGTIVESDNTADGRWFAVMGNEPLRKVFETALGLPSSLAILDIDRQLGVFRERAAAVFGSGEVSQFADPDRLEDLNRLFLMRAQIADGGASMSPGAVALTLLQSI</sequence>
<name>A0A5D0R8Y5_9RHOB</name>
<evidence type="ECO:0000313" key="2">
    <source>
        <dbReference type="Proteomes" id="UP000322080"/>
    </source>
</evidence>
<dbReference type="InterPro" id="IPR010626">
    <property type="entry name" value="DUF1217"/>
</dbReference>
<dbReference type="RefSeq" id="WP_148379940.1">
    <property type="nucleotide sequence ID" value="NZ_VSIY01000015.1"/>
</dbReference>
<proteinExistence type="predicted"/>
<organism evidence="1 2">
    <name type="scientific">Maritimibacter fusiformis</name>
    <dbReference type="NCBI Taxonomy" id="2603819"/>
    <lineage>
        <taxon>Bacteria</taxon>
        <taxon>Pseudomonadati</taxon>
        <taxon>Pseudomonadota</taxon>
        <taxon>Alphaproteobacteria</taxon>
        <taxon>Rhodobacterales</taxon>
        <taxon>Roseobacteraceae</taxon>
        <taxon>Maritimibacter</taxon>
    </lineage>
</organism>
<evidence type="ECO:0000313" key="1">
    <source>
        <dbReference type="EMBL" id="TYB77903.1"/>
    </source>
</evidence>
<keyword evidence="2" id="KW-1185">Reference proteome</keyword>